<dbReference type="PANTHER" id="PTHR38123">
    <property type="entry name" value="CELL WALL SERINE-THREONINE-RICH GALACTOMANNOPROTEIN MP1 (AFU_ORTHOLOGUE AFUA_4G03240)"/>
    <property type="match status" value="1"/>
</dbReference>
<comment type="caution">
    <text evidence="2">The sequence shown here is derived from an EMBL/GenBank/DDBJ whole genome shotgun (WGS) entry which is preliminary data.</text>
</comment>
<organism evidence="2 3">
    <name type="scientific">Colletotrichum tofieldiae</name>
    <dbReference type="NCBI Taxonomy" id="708197"/>
    <lineage>
        <taxon>Eukaryota</taxon>
        <taxon>Fungi</taxon>
        <taxon>Dikarya</taxon>
        <taxon>Ascomycota</taxon>
        <taxon>Pezizomycotina</taxon>
        <taxon>Sordariomycetes</taxon>
        <taxon>Hypocreomycetidae</taxon>
        <taxon>Glomerellales</taxon>
        <taxon>Glomerellaceae</taxon>
        <taxon>Colletotrichum</taxon>
        <taxon>Colletotrichum spaethianum species complex</taxon>
    </lineage>
</organism>
<proteinExistence type="predicted"/>
<dbReference type="Pfam" id="PF12296">
    <property type="entry name" value="HsbA"/>
    <property type="match status" value="1"/>
</dbReference>
<evidence type="ECO:0000313" key="3">
    <source>
        <dbReference type="Proteomes" id="UP000076552"/>
    </source>
</evidence>
<sequence length="168" mass="17493">MLPKFSLLCLFATSVLADGAAIVAAMDKVAVQNTKLGDTVASWDGGLFGTLPIIVDSTKLLVKIKEATGVAEDSAPLNAIEAITVAQSTQKLAGGVETTLSSVVDAKSKFDRLLLSPIILLNLKQEKSATDKFSAAVVEKVPEALKSAAETLIGRIEAAFNDAIATYS</sequence>
<dbReference type="OrthoDB" id="2422134at2759"/>
<gene>
    <name evidence="2" type="ORF">CT0861_06034</name>
</gene>
<feature type="chain" id="PRO_5007882739" evidence="1">
    <location>
        <begin position="18"/>
        <end position="168"/>
    </location>
</feature>
<name>A0A166YFQ4_9PEZI</name>
<evidence type="ECO:0000313" key="2">
    <source>
        <dbReference type="EMBL" id="KZL77604.1"/>
    </source>
</evidence>
<dbReference type="Gene3D" id="1.20.1280.140">
    <property type="match status" value="1"/>
</dbReference>
<accession>A0A166YFQ4</accession>
<keyword evidence="3" id="KW-1185">Reference proteome</keyword>
<feature type="signal peptide" evidence="1">
    <location>
        <begin position="1"/>
        <end position="17"/>
    </location>
</feature>
<dbReference type="GO" id="GO:0005576">
    <property type="term" value="C:extracellular region"/>
    <property type="evidence" value="ECO:0007669"/>
    <property type="project" value="TreeGrafter"/>
</dbReference>
<reference evidence="2 3" key="1">
    <citation type="submission" date="2015-06" db="EMBL/GenBank/DDBJ databases">
        <title>Survival trade-offs in plant roots during colonization by closely related pathogenic and mutualistic fungi.</title>
        <authorList>
            <person name="Hacquard S."/>
            <person name="Kracher B."/>
            <person name="Hiruma K."/>
            <person name="Weinman A."/>
            <person name="Muench P."/>
            <person name="Garrido Oter R."/>
            <person name="Ver Loren van Themaat E."/>
            <person name="Dallerey J.-F."/>
            <person name="Damm U."/>
            <person name="Henrissat B."/>
            <person name="Lespinet O."/>
            <person name="Thon M."/>
            <person name="Kemen E."/>
            <person name="McHardy A.C."/>
            <person name="Schulze-Lefert P."/>
            <person name="O'Connell R.J."/>
        </authorList>
    </citation>
    <scope>NUCLEOTIDE SEQUENCE [LARGE SCALE GENOMIC DNA]</scope>
    <source>
        <strain evidence="2 3">0861</strain>
    </source>
</reference>
<dbReference type="AlphaFoldDB" id="A0A166YFQ4"/>
<keyword evidence="1" id="KW-0732">Signal</keyword>
<evidence type="ECO:0000256" key="1">
    <source>
        <dbReference type="SAM" id="SignalP"/>
    </source>
</evidence>
<dbReference type="EMBL" id="LFIV01000006">
    <property type="protein sequence ID" value="KZL77604.1"/>
    <property type="molecule type" value="Genomic_DNA"/>
</dbReference>
<dbReference type="PANTHER" id="PTHR38123:SF1">
    <property type="entry name" value="HYDROPHOBIC SURFACE BINDING PROTEIN"/>
    <property type="match status" value="1"/>
</dbReference>
<dbReference type="InterPro" id="IPR021054">
    <property type="entry name" value="Cell_wall_mannoprotein_1"/>
</dbReference>
<dbReference type="Proteomes" id="UP000076552">
    <property type="component" value="Unassembled WGS sequence"/>
</dbReference>
<protein>
    <submittedName>
        <fullName evidence="2">Antigenic cell wall protein</fullName>
    </submittedName>
</protein>